<gene>
    <name evidence="1" type="ORF">PVK06_040085</name>
</gene>
<reference evidence="1 2" key="1">
    <citation type="submission" date="2023-03" db="EMBL/GenBank/DDBJ databases">
        <title>WGS of Gossypium arboreum.</title>
        <authorList>
            <person name="Yu D."/>
        </authorList>
    </citation>
    <scope>NUCLEOTIDE SEQUENCE [LARGE SCALE GENOMIC DNA]</scope>
    <source>
        <tissue evidence="1">Leaf</tissue>
    </source>
</reference>
<keyword evidence="2" id="KW-1185">Reference proteome</keyword>
<evidence type="ECO:0000313" key="2">
    <source>
        <dbReference type="Proteomes" id="UP001358586"/>
    </source>
</evidence>
<sequence length="103" mass="11564">MFSSPSRPKWAVWAHPHTWSYDFVETCVFGKQSPGPGHCDPLCEEAPLLPKLQGYFAEFLRESCLAPLGILYLPTCVSFGYRYLLLKVVRAFPGSIAWVTSVP</sequence>
<dbReference type="Proteomes" id="UP001358586">
    <property type="component" value="Chromosome 11"/>
</dbReference>
<dbReference type="EMBL" id="JARKNE010000011">
    <property type="protein sequence ID" value="KAK5785494.1"/>
    <property type="molecule type" value="Genomic_DNA"/>
</dbReference>
<protein>
    <submittedName>
        <fullName evidence="1">Uncharacterized protein</fullName>
    </submittedName>
</protein>
<evidence type="ECO:0000313" key="1">
    <source>
        <dbReference type="EMBL" id="KAK5785494.1"/>
    </source>
</evidence>
<name>A0ABR0N4L5_GOSAR</name>
<organism evidence="1 2">
    <name type="scientific">Gossypium arboreum</name>
    <name type="common">Tree cotton</name>
    <name type="synonym">Gossypium nanking</name>
    <dbReference type="NCBI Taxonomy" id="29729"/>
    <lineage>
        <taxon>Eukaryota</taxon>
        <taxon>Viridiplantae</taxon>
        <taxon>Streptophyta</taxon>
        <taxon>Embryophyta</taxon>
        <taxon>Tracheophyta</taxon>
        <taxon>Spermatophyta</taxon>
        <taxon>Magnoliopsida</taxon>
        <taxon>eudicotyledons</taxon>
        <taxon>Gunneridae</taxon>
        <taxon>Pentapetalae</taxon>
        <taxon>rosids</taxon>
        <taxon>malvids</taxon>
        <taxon>Malvales</taxon>
        <taxon>Malvaceae</taxon>
        <taxon>Malvoideae</taxon>
        <taxon>Gossypium</taxon>
    </lineage>
</organism>
<proteinExistence type="predicted"/>
<accession>A0ABR0N4L5</accession>
<comment type="caution">
    <text evidence="1">The sequence shown here is derived from an EMBL/GenBank/DDBJ whole genome shotgun (WGS) entry which is preliminary data.</text>
</comment>